<dbReference type="AlphaFoldDB" id="A0A5M3XZ87"/>
<dbReference type="Proteomes" id="UP000377595">
    <property type="component" value="Unassembled WGS sequence"/>
</dbReference>
<feature type="domain" description="CHAT" evidence="1">
    <location>
        <begin position="628"/>
        <end position="873"/>
    </location>
</feature>
<dbReference type="InterPro" id="IPR019734">
    <property type="entry name" value="TPR_rpt"/>
</dbReference>
<dbReference type="Pfam" id="PF12770">
    <property type="entry name" value="CHAT"/>
    <property type="match status" value="1"/>
</dbReference>
<gene>
    <name evidence="2" type="ORF">Aple_093330</name>
</gene>
<comment type="caution">
    <text evidence="2">The sequence shown here is derived from an EMBL/GenBank/DDBJ whole genome shotgun (WGS) entry which is preliminary data.</text>
</comment>
<organism evidence="2 3">
    <name type="scientific">Acrocarpospora pleiomorpha</name>
    <dbReference type="NCBI Taxonomy" id="90975"/>
    <lineage>
        <taxon>Bacteria</taxon>
        <taxon>Bacillati</taxon>
        <taxon>Actinomycetota</taxon>
        <taxon>Actinomycetes</taxon>
        <taxon>Streptosporangiales</taxon>
        <taxon>Streptosporangiaceae</taxon>
        <taxon>Acrocarpospora</taxon>
    </lineage>
</organism>
<evidence type="ECO:0000259" key="1">
    <source>
        <dbReference type="Pfam" id="PF12770"/>
    </source>
</evidence>
<dbReference type="PANTHER" id="PTHR10098">
    <property type="entry name" value="RAPSYN-RELATED"/>
    <property type="match status" value="1"/>
</dbReference>
<reference evidence="2 3" key="1">
    <citation type="submission" date="2019-10" db="EMBL/GenBank/DDBJ databases">
        <title>Whole genome shotgun sequence of Acrocarpospora pleiomorpha NBRC 16267.</title>
        <authorList>
            <person name="Ichikawa N."/>
            <person name="Kimura A."/>
            <person name="Kitahashi Y."/>
            <person name="Komaki H."/>
            <person name="Oguchi A."/>
        </authorList>
    </citation>
    <scope>NUCLEOTIDE SEQUENCE [LARGE SCALE GENOMIC DNA]</scope>
    <source>
        <strain evidence="2 3">NBRC 16267</strain>
    </source>
</reference>
<dbReference type="Gene3D" id="1.25.40.10">
    <property type="entry name" value="Tetratricopeptide repeat domain"/>
    <property type="match status" value="2"/>
</dbReference>
<dbReference type="OrthoDB" id="9761935at2"/>
<dbReference type="EMBL" id="BLAF01000087">
    <property type="protein sequence ID" value="GES26434.1"/>
    <property type="molecule type" value="Genomic_DNA"/>
</dbReference>
<dbReference type="InterPro" id="IPR011990">
    <property type="entry name" value="TPR-like_helical_dom_sf"/>
</dbReference>
<name>A0A5M3XZ87_9ACTN</name>
<evidence type="ECO:0000313" key="3">
    <source>
        <dbReference type="Proteomes" id="UP000377595"/>
    </source>
</evidence>
<proteinExistence type="predicted"/>
<sequence length="880" mass="94184">MDISALDLAAEMLRQAEDDPARLMIVASGVAGRAKASGDFALASVAARAMGVAAFHVTSLDVAARHLRAAIQLAAQARAPELAAEARLRLAFVCCVRGHIQQAMAEIDTAMSDLRGSGRARAEAQRGVIFNFLKRPEEALACYRNAVPVLRRDGDRLWLQRVLSNRGIIHGYRHEFAAAETDLAEAEAHCEQLDLDLSMAIVQQNRGWVSAMRGDVPTALLRLDLAERRFRALGTHQLCWTLVDRAELLLSAGLIAEAAEAAQEAVAEFELRRRAIGLPEARLVLARTAYLSGEYTASAEVARRAARDFARQRRPDWVAMARFVAVRASIARTGGRGVTVARIERCAAALESSGWALTGVEARMLAAGLAAERGQAGRAREQLEPAARRRHRGPALLRIRAWHAEALLRLARGDRRGARSAIRTALRVHDEHGATLRATDLRAHASGFRVEVAEAGLRMALQDGDPAQVLAWAEQGRARHLLMRPARPPDDPGLAEAMAQLRVVVAEIGEARAAGQSAGGLAKRQLALEREIRDRCRRQAGESPRVRTRPVRPGELDLDDAALVEYVHLDDLLYAVTVADGRVRLHRLGPLPPIREIIDRVPFALRRLARHRSSSAGRSAAAMLLEHAATRLDAALLRPLAAEIRDRPVVLIPSGPLQAMPWSILPSCAGRTVTLSPSATLWHASTRGQPVDGPTIAAAGPDLPGARAEVEAVASIHAVPPLVGEAASTEAVLAALDGAGLAHLAAHGRLHATNPLFSSLRLADGPLTIYDLERLRRPPQVLVLAACDSGRFVVRAGDELLGLSATFLALGTRAIVAPVLSVLDAETTTLMIALHKLLAAGHSVASALAQTQRQIAGEDAQAGALAAAFVCIGADCVITP</sequence>
<dbReference type="InterPro" id="IPR024983">
    <property type="entry name" value="CHAT_dom"/>
</dbReference>
<evidence type="ECO:0000313" key="2">
    <source>
        <dbReference type="EMBL" id="GES26434.1"/>
    </source>
</evidence>
<dbReference type="SMART" id="SM00028">
    <property type="entry name" value="TPR"/>
    <property type="match status" value="4"/>
</dbReference>
<dbReference type="PANTHER" id="PTHR10098:SF108">
    <property type="entry name" value="TETRATRICOPEPTIDE REPEAT PROTEIN 28"/>
    <property type="match status" value="1"/>
</dbReference>
<accession>A0A5M3XZ87</accession>
<protein>
    <submittedName>
        <fullName evidence="2">CHAT domain-containing protein</fullName>
    </submittedName>
</protein>
<dbReference type="SUPFAM" id="SSF48452">
    <property type="entry name" value="TPR-like"/>
    <property type="match status" value="1"/>
</dbReference>
<dbReference type="RefSeq" id="WP_155351163.1">
    <property type="nucleotide sequence ID" value="NZ_BAAAHM010000024.1"/>
</dbReference>
<keyword evidence="3" id="KW-1185">Reference proteome</keyword>